<evidence type="ECO:0000313" key="2">
    <source>
        <dbReference type="Proteomes" id="UP001642487"/>
    </source>
</evidence>
<reference evidence="1 2" key="1">
    <citation type="submission" date="2024-03" db="EMBL/GenBank/DDBJ databases">
        <authorList>
            <person name="Gkanogiannis A."/>
            <person name="Becerra Lopez-Lavalle L."/>
        </authorList>
    </citation>
    <scope>NUCLEOTIDE SEQUENCE [LARGE SCALE GENOMIC DNA]</scope>
</reference>
<dbReference type="Proteomes" id="UP001642487">
    <property type="component" value="Chromosome 4"/>
</dbReference>
<dbReference type="EMBL" id="OZ021738">
    <property type="protein sequence ID" value="CAK9320274.1"/>
    <property type="molecule type" value="Genomic_DNA"/>
</dbReference>
<proteinExistence type="predicted"/>
<sequence length="144" mass="16440">MEDEFRRGWKFDREMYIKTDTKSALRFGMDARDATLHFPSRNLSRFKPERRTKPVKSPTSCHLATVAPVAPSFVDVCAQVLMVYLEYPLNFGLIFYIHGDSIQIQGANEQLSSKMICIDWNLGLELRSDLGSSYTVVVLIPYGI</sequence>
<organism evidence="1 2">
    <name type="scientific">Citrullus colocynthis</name>
    <name type="common">colocynth</name>
    <dbReference type="NCBI Taxonomy" id="252529"/>
    <lineage>
        <taxon>Eukaryota</taxon>
        <taxon>Viridiplantae</taxon>
        <taxon>Streptophyta</taxon>
        <taxon>Embryophyta</taxon>
        <taxon>Tracheophyta</taxon>
        <taxon>Spermatophyta</taxon>
        <taxon>Magnoliopsida</taxon>
        <taxon>eudicotyledons</taxon>
        <taxon>Gunneridae</taxon>
        <taxon>Pentapetalae</taxon>
        <taxon>rosids</taxon>
        <taxon>fabids</taxon>
        <taxon>Cucurbitales</taxon>
        <taxon>Cucurbitaceae</taxon>
        <taxon>Benincaseae</taxon>
        <taxon>Citrullus</taxon>
    </lineage>
</organism>
<name>A0ABP0YIS4_9ROSI</name>
<protein>
    <submittedName>
        <fullName evidence="1">Uncharacterized protein</fullName>
    </submittedName>
</protein>
<accession>A0ABP0YIS4</accession>
<evidence type="ECO:0000313" key="1">
    <source>
        <dbReference type="EMBL" id="CAK9320274.1"/>
    </source>
</evidence>
<keyword evidence="2" id="KW-1185">Reference proteome</keyword>
<gene>
    <name evidence="1" type="ORF">CITCOLO1_LOCUS12322</name>
</gene>